<dbReference type="RefSeq" id="WP_184584603.1">
    <property type="nucleotide sequence ID" value="NZ_JACHJT010000002.1"/>
</dbReference>
<dbReference type="AlphaFoldDB" id="A0A7W7RMV2"/>
<sequence length="73" mass="8003">MSTTYCEIREVADMAALRGWATAMGVHVQRHGTTLEGHDIFSATHGVTTLVCVVPADRAVLPPPVWRSPFERV</sequence>
<organism evidence="1 2">
    <name type="scientific">Lipingzhangella halophila</name>
    <dbReference type="NCBI Taxonomy" id="1783352"/>
    <lineage>
        <taxon>Bacteria</taxon>
        <taxon>Bacillati</taxon>
        <taxon>Actinomycetota</taxon>
        <taxon>Actinomycetes</taxon>
        <taxon>Streptosporangiales</taxon>
        <taxon>Nocardiopsidaceae</taxon>
        <taxon>Lipingzhangella</taxon>
    </lineage>
</organism>
<accession>A0A7W7RMV2</accession>
<name>A0A7W7RMV2_9ACTN</name>
<protein>
    <submittedName>
        <fullName evidence="1">Uncharacterized protein</fullName>
    </submittedName>
</protein>
<gene>
    <name evidence="1" type="ORF">F4561_005788</name>
</gene>
<proteinExistence type="predicted"/>
<keyword evidence="2" id="KW-1185">Reference proteome</keyword>
<evidence type="ECO:0000313" key="1">
    <source>
        <dbReference type="EMBL" id="MBB4934894.1"/>
    </source>
</evidence>
<dbReference type="EMBL" id="JACHJT010000002">
    <property type="protein sequence ID" value="MBB4934894.1"/>
    <property type="molecule type" value="Genomic_DNA"/>
</dbReference>
<comment type="caution">
    <text evidence="1">The sequence shown here is derived from an EMBL/GenBank/DDBJ whole genome shotgun (WGS) entry which is preliminary data.</text>
</comment>
<dbReference type="Proteomes" id="UP000523007">
    <property type="component" value="Unassembled WGS sequence"/>
</dbReference>
<evidence type="ECO:0000313" key="2">
    <source>
        <dbReference type="Proteomes" id="UP000523007"/>
    </source>
</evidence>
<reference evidence="1 2" key="1">
    <citation type="submission" date="2020-08" db="EMBL/GenBank/DDBJ databases">
        <title>Sequencing the genomes of 1000 actinobacteria strains.</title>
        <authorList>
            <person name="Klenk H.-P."/>
        </authorList>
    </citation>
    <scope>NUCLEOTIDE SEQUENCE [LARGE SCALE GENOMIC DNA]</scope>
    <source>
        <strain evidence="1 2">DSM 102030</strain>
    </source>
</reference>